<dbReference type="RefSeq" id="WP_011734978.1">
    <property type="nucleotide sequence ID" value="NC_008609.1"/>
</dbReference>
<evidence type="ECO:0000256" key="1">
    <source>
        <dbReference type="PIRSR" id="PIRSR006661-1"/>
    </source>
</evidence>
<keyword evidence="3" id="KW-1185">Reference proteome</keyword>
<dbReference type="AlphaFoldDB" id="A1AMV4"/>
<dbReference type="STRING" id="338966.Ppro_1049"/>
<gene>
    <name evidence="2" type="ordered locus">Ppro_1049</name>
</gene>
<sequence length="275" mass="30250">MNDMEHMTLSDKYQRLRDIIAGMGGGVIAFSGGVDSTFLFAVAVDVLGGNALAITASSATYPQRELLEARELASLIGGRHREIASEELDIPEFQDNPRDRCYYCKRELFGKLREIAEQEGLPHLLDGSNLDDLNDHRPGRRAAQELGVRSPLEEAGLTKDDIRRLSQALKLPTWNKPAFACLSSRFPYGTAITPERVGKVGQAEDALYELGFRTLRVRYHGDVARLELGEAEYAAATGPLREKVIRCVKEAGFSYVAVDLLGYRSGSMNETAPSG</sequence>
<feature type="active site" description="Nucleophile and sulfur donor" evidence="1">
    <location>
        <position position="181"/>
    </location>
</feature>
<dbReference type="InterPro" id="IPR052188">
    <property type="entry name" value="Ni-pincer_cofactor_biosynth"/>
</dbReference>
<name>A1AMV4_PELPD</name>
<protein>
    <recommendedName>
        <fullName evidence="4">NAD/GMP synthase domain-containing protein</fullName>
    </recommendedName>
</protein>
<evidence type="ECO:0000313" key="2">
    <source>
        <dbReference type="EMBL" id="ABK98674.1"/>
    </source>
</evidence>
<dbReference type="HOGENOM" id="CLU_061181_2_0_7"/>
<dbReference type="Proteomes" id="UP000006732">
    <property type="component" value="Chromosome"/>
</dbReference>
<dbReference type="PANTHER" id="PTHR43169:SF2">
    <property type="entry name" value="NAD_GMP SYNTHASE DOMAIN-CONTAINING PROTEIN"/>
    <property type="match status" value="1"/>
</dbReference>
<dbReference type="NCBIfam" id="TIGR00268">
    <property type="entry name" value="ATP-dependent sacrificial sulfur transferase LarE"/>
    <property type="match status" value="1"/>
</dbReference>
<dbReference type="PIRSF" id="PIRSF006661">
    <property type="entry name" value="PP-lp_UCP006661"/>
    <property type="match status" value="1"/>
</dbReference>
<dbReference type="eggNOG" id="COG1606">
    <property type="taxonomic scope" value="Bacteria"/>
</dbReference>
<dbReference type="OrthoDB" id="9776919at2"/>
<accession>A1AMV4</accession>
<dbReference type="InterPro" id="IPR005232">
    <property type="entry name" value="LarE"/>
</dbReference>
<dbReference type="SUPFAM" id="SSF52402">
    <property type="entry name" value="Adenine nucleotide alpha hydrolases-like"/>
    <property type="match status" value="1"/>
</dbReference>
<dbReference type="EMBL" id="CP000482">
    <property type="protein sequence ID" value="ABK98674.1"/>
    <property type="molecule type" value="Genomic_DNA"/>
</dbReference>
<dbReference type="PANTHER" id="PTHR43169">
    <property type="entry name" value="EXSB FAMILY PROTEIN"/>
    <property type="match status" value="1"/>
</dbReference>
<dbReference type="GO" id="GO:0016783">
    <property type="term" value="F:sulfurtransferase activity"/>
    <property type="evidence" value="ECO:0007669"/>
    <property type="project" value="InterPro"/>
</dbReference>
<proteinExistence type="predicted"/>
<organism evidence="2 3">
    <name type="scientific">Pelobacter propionicus (strain DSM 2379 / NBRC 103807 / OttBd1)</name>
    <dbReference type="NCBI Taxonomy" id="338966"/>
    <lineage>
        <taxon>Bacteria</taxon>
        <taxon>Pseudomonadati</taxon>
        <taxon>Thermodesulfobacteriota</taxon>
        <taxon>Desulfuromonadia</taxon>
        <taxon>Desulfuromonadales</taxon>
        <taxon>Desulfuromonadaceae</taxon>
        <taxon>Pelobacter</taxon>
    </lineage>
</organism>
<evidence type="ECO:0000313" key="3">
    <source>
        <dbReference type="Proteomes" id="UP000006732"/>
    </source>
</evidence>
<evidence type="ECO:0008006" key="4">
    <source>
        <dbReference type="Google" id="ProtNLM"/>
    </source>
</evidence>
<dbReference type="KEGG" id="ppd:Ppro_1049"/>
<dbReference type="CDD" id="cd01990">
    <property type="entry name" value="LarE-like"/>
    <property type="match status" value="1"/>
</dbReference>
<reference evidence="2 3" key="1">
    <citation type="submission" date="2006-10" db="EMBL/GenBank/DDBJ databases">
        <title>Complete sequence of chromosome of Pelobacter propionicus DSM 2379.</title>
        <authorList>
            <consortium name="US DOE Joint Genome Institute"/>
            <person name="Copeland A."/>
            <person name="Lucas S."/>
            <person name="Lapidus A."/>
            <person name="Barry K."/>
            <person name="Detter J.C."/>
            <person name="Glavina del Rio T."/>
            <person name="Hammon N."/>
            <person name="Israni S."/>
            <person name="Dalin E."/>
            <person name="Tice H."/>
            <person name="Pitluck S."/>
            <person name="Saunders E."/>
            <person name="Brettin T."/>
            <person name="Bruce D."/>
            <person name="Han C."/>
            <person name="Tapia R."/>
            <person name="Schmutz J."/>
            <person name="Larimer F."/>
            <person name="Land M."/>
            <person name="Hauser L."/>
            <person name="Kyrpides N."/>
            <person name="Kim E."/>
            <person name="Lovley D."/>
            <person name="Richardson P."/>
        </authorList>
    </citation>
    <scope>NUCLEOTIDE SEQUENCE [LARGE SCALE GENOMIC DNA]</scope>
    <source>
        <strain evidence="3">DSM 2379 / NBRC 103807 / OttBd1</strain>
    </source>
</reference>
<dbReference type="Gene3D" id="3.40.50.620">
    <property type="entry name" value="HUPs"/>
    <property type="match status" value="1"/>
</dbReference>
<dbReference type="InterPro" id="IPR014729">
    <property type="entry name" value="Rossmann-like_a/b/a_fold"/>
</dbReference>